<evidence type="ECO:0000256" key="1">
    <source>
        <dbReference type="ARBA" id="ARBA00004370"/>
    </source>
</evidence>
<accession>A0A9Q1H8C8</accession>
<protein>
    <recommendedName>
        <fullName evidence="6">Receptor ligand binding region domain-containing protein</fullName>
    </recommendedName>
</protein>
<feature type="chain" id="PRO_5040210277" description="Receptor ligand binding region domain-containing protein" evidence="5">
    <location>
        <begin position="17"/>
        <end position="219"/>
    </location>
</feature>
<dbReference type="Gene3D" id="3.40.50.2300">
    <property type="match status" value="1"/>
</dbReference>
<sequence length="219" mass="24619">MFLAALFSCFVAITHTHTAIRIGLVLGSFGSRLDQTQLKPPFDIALKSVSERVEKGEFNNFTFTTYLRETAQNGQKIGSGLVADLVNEHDIHVVFGHPSSSEMVGIGDLVAHWNIPALTTAAINAELEDRRRFTTFTRTSMRAEAIGWLITRLFSTFEWNLCILIYSHYGPFRSISNAVLQTLQEGGVVASFLYIDNIPQNATEWLLHSKERSRSKWQP</sequence>
<evidence type="ECO:0000256" key="5">
    <source>
        <dbReference type="SAM" id="SignalP"/>
    </source>
</evidence>
<dbReference type="GO" id="GO:0007165">
    <property type="term" value="P:signal transduction"/>
    <property type="evidence" value="ECO:0007669"/>
    <property type="project" value="TreeGrafter"/>
</dbReference>
<dbReference type="SUPFAM" id="SSF53822">
    <property type="entry name" value="Periplasmic binding protein-like I"/>
    <property type="match status" value="1"/>
</dbReference>
<dbReference type="InterPro" id="IPR001828">
    <property type="entry name" value="ANF_lig-bd_rcpt"/>
</dbReference>
<dbReference type="InterPro" id="IPR028082">
    <property type="entry name" value="Peripla_BP_I"/>
</dbReference>
<dbReference type="AlphaFoldDB" id="A0A9Q1H8C8"/>
<reference evidence="7" key="1">
    <citation type="submission" date="2021-10" db="EMBL/GenBank/DDBJ databases">
        <title>Tropical sea cucumber genome reveals ecological adaptation and Cuvierian tubules defense mechanism.</title>
        <authorList>
            <person name="Chen T."/>
        </authorList>
    </citation>
    <scope>NUCLEOTIDE SEQUENCE</scope>
    <source>
        <strain evidence="7">Nanhai2018</strain>
        <tissue evidence="7">Muscle</tissue>
    </source>
</reference>
<dbReference type="EMBL" id="JAIZAY010000009">
    <property type="protein sequence ID" value="KAJ8036315.1"/>
    <property type="molecule type" value="Genomic_DNA"/>
</dbReference>
<dbReference type="GO" id="GO:0017046">
    <property type="term" value="F:peptide hormone binding"/>
    <property type="evidence" value="ECO:0007669"/>
    <property type="project" value="TreeGrafter"/>
</dbReference>
<proteinExistence type="predicted"/>
<dbReference type="GO" id="GO:0016020">
    <property type="term" value="C:membrane"/>
    <property type="evidence" value="ECO:0007669"/>
    <property type="project" value="UniProtKB-SubCell"/>
</dbReference>
<evidence type="ECO:0000313" key="7">
    <source>
        <dbReference type="EMBL" id="KAJ8036315.1"/>
    </source>
</evidence>
<dbReference type="PANTHER" id="PTHR44755">
    <property type="entry name" value="NATRIURETIC PEPTIDE RECEPTOR 3-RELATED"/>
    <property type="match status" value="1"/>
</dbReference>
<evidence type="ECO:0000259" key="6">
    <source>
        <dbReference type="Pfam" id="PF01094"/>
    </source>
</evidence>
<evidence type="ECO:0000256" key="4">
    <source>
        <dbReference type="ARBA" id="ARBA00023136"/>
    </source>
</evidence>
<comment type="subcellular location">
    <subcellularLocation>
        <location evidence="1">Membrane</location>
    </subcellularLocation>
</comment>
<keyword evidence="4" id="KW-0472">Membrane</keyword>
<comment type="caution">
    <text evidence="7">The sequence shown here is derived from an EMBL/GenBank/DDBJ whole genome shotgun (WGS) entry which is preliminary data.</text>
</comment>
<dbReference type="PANTHER" id="PTHR44755:SF12">
    <property type="entry name" value="RECEPTOR LIGAND BINDING REGION DOMAIN-CONTAINING PROTEIN"/>
    <property type="match status" value="1"/>
</dbReference>
<evidence type="ECO:0000313" key="8">
    <source>
        <dbReference type="Proteomes" id="UP001152320"/>
    </source>
</evidence>
<keyword evidence="2" id="KW-0812">Transmembrane</keyword>
<evidence type="ECO:0000256" key="2">
    <source>
        <dbReference type="ARBA" id="ARBA00022692"/>
    </source>
</evidence>
<gene>
    <name evidence="7" type="ORF">HOLleu_20251</name>
</gene>
<dbReference type="GO" id="GO:0038023">
    <property type="term" value="F:signaling receptor activity"/>
    <property type="evidence" value="ECO:0007669"/>
    <property type="project" value="TreeGrafter"/>
</dbReference>
<feature type="domain" description="Receptor ligand binding region" evidence="6">
    <location>
        <begin position="59"/>
        <end position="188"/>
    </location>
</feature>
<dbReference type="InterPro" id="IPR052612">
    <property type="entry name" value="ANP_Clearance_Receptor"/>
</dbReference>
<evidence type="ECO:0000256" key="3">
    <source>
        <dbReference type="ARBA" id="ARBA00022989"/>
    </source>
</evidence>
<dbReference type="Pfam" id="PF01094">
    <property type="entry name" value="ANF_receptor"/>
    <property type="match status" value="1"/>
</dbReference>
<keyword evidence="8" id="KW-1185">Reference proteome</keyword>
<dbReference type="Proteomes" id="UP001152320">
    <property type="component" value="Chromosome 9"/>
</dbReference>
<name>A0A9Q1H8C8_HOLLE</name>
<keyword evidence="5" id="KW-0732">Signal</keyword>
<keyword evidence="3" id="KW-1133">Transmembrane helix</keyword>
<organism evidence="7 8">
    <name type="scientific">Holothuria leucospilota</name>
    <name type="common">Black long sea cucumber</name>
    <name type="synonym">Mertensiothuria leucospilota</name>
    <dbReference type="NCBI Taxonomy" id="206669"/>
    <lineage>
        <taxon>Eukaryota</taxon>
        <taxon>Metazoa</taxon>
        <taxon>Echinodermata</taxon>
        <taxon>Eleutherozoa</taxon>
        <taxon>Echinozoa</taxon>
        <taxon>Holothuroidea</taxon>
        <taxon>Aspidochirotacea</taxon>
        <taxon>Aspidochirotida</taxon>
        <taxon>Holothuriidae</taxon>
        <taxon>Holothuria</taxon>
    </lineage>
</organism>
<feature type="signal peptide" evidence="5">
    <location>
        <begin position="1"/>
        <end position="16"/>
    </location>
</feature>